<reference evidence="2" key="1">
    <citation type="submission" date="2020-02" db="EMBL/GenBank/DDBJ databases">
        <authorList>
            <person name="Meier V. D."/>
        </authorList>
    </citation>
    <scope>NUCLEOTIDE SEQUENCE</scope>
    <source>
        <strain evidence="2">AVDCRST_MAG77</strain>
    </source>
</reference>
<dbReference type="Gene3D" id="3.40.630.30">
    <property type="match status" value="1"/>
</dbReference>
<dbReference type="EMBL" id="CADCTC010000165">
    <property type="protein sequence ID" value="CAA9265266.1"/>
    <property type="molecule type" value="Genomic_DNA"/>
</dbReference>
<organism evidence="2">
    <name type="scientific">uncultured Chloroflexota bacterium</name>
    <dbReference type="NCBI Taxonomy" id="166587"/>
    <lineage>
        <taxon>Bacteria</taxon>
        <taxon>Bacillati</taxon>
        <taxon>Chloroflexota</taxon>
        <taxon>environmental samples</taxon>
    </lineage>
</organism>
<dbReference type="PROSITE" id="PS51186">
    <property type="entry name" value="GNAT"/>
    <property type="match status" value="1"/>
</dbReference>
<dbReference type="Pfam" id="PF13302">
    <property type="entry name" value="Acetyltransf_3"/>
    <property type="match status" value="1"/>
</dbReference>
<proteinExistence type="predicted"/>
<evidence type="ECO:0000259" key="1">
    <source>
        <dbReference type="PROSITE" id="PS51186"/>
    </source>
</evidence>
<sequence length="234" mass="25199">MNDRERMALRADILFTYDTRGRMLCSNDPERRPAPRVFLGCTPDGNVIRFGQDVADDLARRLEAVAERRPPGDDLRIPPATLAAMQEVLRRLAPATVDGGGPAYRFPASISQPRVQGDVVQITTANIDAVRDSYPWLIEELADWGPCFAVVRDGAAVSVCFTSRNGERATEAGVETLPDFRGQGYATAATAAWGAFIAAGGRIPLYSTGWDNLASQAVARRAGLVMFGADASLA</sequence>
<evidence type="ECO:0000313" key="2">
    <source>
        <dbReference type="EMBL" id="CAA9265266.1"/>
    </source>
</evidence>
<name>A0A6J4IXW2_9CHLR</name>
<dbReference type="AlphaFoldDB" id="A0A6J4IXW2"/>
<dbReference type="InterPro" id="IPR016181">
    <property type="entry name" value="Acyl_CoA_acyltransferase"/>
</dbReference>
<dbReference type="SUPFAM" id="SSF55729">
    <property type="entry name" value="Acyl-CoA N-acyltransferases (Nat)"/>
    <property type="match status" value="1"/>
</dbReference>
<gene>
    <name evidence="2" type="ORF">AVDCRST_MAG77-2794</name>
</gene>
<feature type="domain" description="N-acetyltransferase" evidence="1">
    <location>
        <begin position="108"/>
        <end position="234"/>
    </location>
</feature>
<dbReference type="GO" id="GO:0016747">
    <property type="term" value="F:acyltransferase activity, transferring groups other than amino-acyl groups"/>
    <property type="evidence" value="ECO:0007669"/>
    <property type="project" value="InterPro"/>
</dbReference>
<accession>A0A6J4IXW2</accession>
<dbReference type="InterPro" id="IPR000182">
    <property type="entry name" value="GNAT_dom"/>
</dbReference>
<protein>
    <recommendedName>
        <fullName evidence="1">N-acetyltransferase domain-containing protein</fullName>
    </recommendedName>
</protein>